<dbReference type="InterPro" id="IPR007131">
    <property type="entry name" value="SHD1"/>
</dbReference>
<name>A0A975G9V5_9BACT</name>
<dbReference type="Pfam" id="PF03983">
    <property type="entry name" value="SHD1"/>
    <property type="match status" value="1"/>
</dbReference>
<sequence length="410" mass="45799">MRLLRRLPLLCLFPVLCHADEPARKWTDAGGRSFEGSYVSATDAKVTIKRTDGKVFEVERARLSKEDQDYIATAAKASPAPAPAATTTPKFDPRDYRAHMLEGYDGSAPNFKAPWPKDGGVDKEPEITTIEENAGEKRFIYESPHFRFQSNVVLRPSLLAKVAMMFEACFQMHHDIPLNNRRTRSPKAPKLNAFLFETMEEYHTAGGPSGSSGVYMSQGDKFLVPLEGLGVKKVGSGYMFDYNGNFHTVYHEVTHQLWADLGDYAGIWMIEGFAEFMASAPYSNGKFSFIKQPSYALEYATGFGKKDSGGRDLGKEFTMPHLKEIMTWSQPQFYANGNKNYGLGMLLVYYFVLLDGDGTGARFKDCIQACQEGKSESEALQVLLGDRSYEALEKDVATAFKKKGIKISFQ</sequence>
<dbReference type="RefSeq" id="WP_211631615.1">
    <property type="nucleotide sequence ID" value="NZ_CP073100.1"/>
</dbReference>
<evidence type="ECO:0000256" key="1">
    <source>
        <dbReference type="SAM" id="SignalP"/>
    </source>
</evidence>
<dbReference type="KEGG" id="lamb:KBB96_00925"/>
<reference evidence="3" key="1">
    <citation type="submission" date="2021-04" db="EMBL/GenBank/DDBJ databases">
        <title>Luteolibacter sp. 32A isolated from the skin of an Anderson's salamander (Ambystoma andersonii).</title>
        <authorList>
            <person name="Spergser J."/>
            <person name="Busse H.-J."/>
        </authorList>
    </citation>
    <scope>NUCLEOTIDE SEQUENCE</scope>
    <source>
        <strain evidence="3">32A</strain>
    </source>
</reference>
<dbReference type="GO" id="GO:0008092">
    <property type="term" value="F:cytoskeletal protein binding"/>
    <property type="evidence" value="ECO:0007669"/>
    <property type="project" value="InterPro"/>
</dbReference>
<dbReference type="GO" id="GO:0043130">
    <property type="term" value="F:ubiquitin binding"/>
    <property type="evidence" value="ECO:0007669"/>
    <property type="project" value="InterPro"/>
</dbReference>
<dbReference type="GO" id="GO:0030674">
    <property type="term" value="F:protein-macromolecule adaptor activity"/>
    <property type="evidence" value="ECO:0007669"/>
    <property type="project" value="InterPro"/>
</dbReference>
<feature type="signal peptide" evidence="1">
    <location>
        <begin position="1"/>
        <end position="19"/>
    </location>
</feature>
<keyword evidence="1" id="KW-0732">Signal</keyword>
<dbReference type="AlphaFoldDB" id="A0A975G9V5"/>
<dbReference type="Gene3D" id="2.30.30.700">
    <property type="entry name" value="SLA1 homology domain 1"/>
    <property type="match status" value="1"/>
</dbReference>
<dbReference type="EMBL" id="CP073100">
    <property type="protein sequence ID" value="QUE51476.1"/>
    <property type="molecule type" value="Genomic_DNA"/>
</dbReference>
<feature type="domain" description="SLA1 homology" evidence="2">
    <location>
        <begin position="23"/>
        <end position="76"/>
    </location>
</feature>
<organism evidence="3 4">
    <name type="scientific">Luteolibacter ambystomatis</name>
    <dbReference type="NCBI Taxonomy" id="2824561"/>
    <lineage>
        <taxon>Bacteria</taxon>
        <taxon>Pseudomonadati</taxon>
        <taxon>Verrucomicrobiota</taxon>
        <taxon>Verrucomicrobiia</taxon>
        <taxon>Verrucomicrobiales</taxon>
        <taxon>Verrucomicrobiaceae</taxon>
        <taxon>Luteolibacter</taxon>
    </lineage>
</organism>
<proteinExistence type="predicted"/>
<evidence type="ECO:0000313" key="3">
    <source>
        <dbReference type="EMBL" id="QUE51476.1"/>
    </source>
</evidence>
<dbReference type="GO" id="GO:0042802">
    <property type="term" value="F:identical protein binding"/>
    <property type="evidence" value="ECO:0007669"/>
    <property type="project" value="InterPro"/>
</dbReference>
<protein>
    <recommendedName>
        <fullName evidence="2">SLA1 homology domain-containing protein</fullName>
    </recommendedName>
</protein>
<feature type="chain" id="PRO_5037869087" description="SLA1 homology domain-containing protein" evidence="1">
    <location>
        <begin position="20"/>
        <end position="410"/>
    </location>
</feature>
<keyword evidence="4" id="KW-1185">Reference proteome</keyword>
<gene>
    <name evidence="3" type="ORF">KBB96_00925</name>
</gene>
<accession>A0A975G9V5</accession>
<evidence type="ECO:0000259" key="2">
    <source>
        <dbReference type="Pfam" id="PF03983"/>
    </source>
</evidence>
<evidence type="ECO:0000313" key="4">
    <source>
        <dbReference type="Proteomes" id="UP000676169"/>
    </source>
</evidence>
<dbReference type="Proteomes" id="UP000676169">
    <property type="component" value="Chromosome"/>
</dbReference>